<dbReference type="Proteomes" id="UP000198598">
    <property type="component" value="Unassembled WGS sequence"/>
</dbReference>
<feature type="binding site" evidence="6">
    <location>
        <position position="52"/>
    </location>
    <ligand>
        <name>Ca(2+)</name>
        <dbReference type="ChEBI" id="CHEBI:29108"/>
    </ligand>
</feature>
<feature type="transmembrane region" description="Helical" evidence="8">
    <location>
        <begin position="166"/>
        <end position="184"/>
    </location>
</feature>
<evidence type="ECO:0000256" key="1">
    <source>
        <dbReference type="ARBA" id="ARBA00004141"/>
    </source>
</evidence>
<dbReference type="GO" id="GO:0016811">
    <property type="term" value="F:hydrolase activity, acting on carbon-nitrogen (but not peptide) bonds, in linear amides"/>
    <property type="evidence" value="ECO:0007669"/>
    <property type="project" value="InterPro"/>
</dbReference>
<dbReference type="AlphaFoldDB" id="A0A1I1LZT3"/>
<feature type="transmembrane region" description="Helical" evidence="8">
    <location>
        <begin position="9"/>
        <end position="27"/>
    </location>
</feature>
<feature type="transmembrane region" description="Helical" evidence="8">
    <location>
        <begin position="190"/>
        <end position="207"/>
    </location>
</feature>
<feature type="transmembrane region" description="Helical" evidence="8">
    <location>
        <begin position="137"/>
        <end position="154"/>
    </location>
</feature>
<keyword evidence="7" id="KW-0862">Zinc</keyword>
<dbReference type="OrthoDB" id="821926at2"/>
<protein>
    <submittedName>
        <fullName evidence="9">Ceramidase</fullName>
    </submittedName>
</protein>
<evidence type="ECO:0000256" key="8">
    <source>
        <dbReference type="SAM" id="Phobius"/>
    </source>
</evidence>
<evidence type="ECO:0000256" key="7">
    <source>
        <dbReference type="PIRSR" id="PIRSR608901-2"/>
    </source>
</evidence>
<feature type="binding site" evidence="7">
    <location>
        <position position="123"/>
    </location>
    <ligand>
        <name>Zn(2+)</name>
        <dbReference type="ChEBI" id="CHEBI:29105"/>
        <note>catalytic</note>
    </ligand>
</feature>
<comment type="subcellular location">
    <subcellularLocation>
        <location evidence="1">Membrane</location>
        <topology evidence="1">Multi-pass membrane protein</topology>
    </subcellularLocation>
</comment>
<keyword evidence="6" id="KW-0106">Calcium</keyword>
<name>A0A1I1LZT3_9BACT</name>
<reference evidence="9 10" key="1">
    <citation type="submission" date="2016-10" db="EMBL/GenBank/DDBJ databases">
        <authorList>
            <person name="de Groot N.N."/>
        </authorList>
    </citation>
    <scope>NUCLEOTIDE SEQUENCE [LARGE SCALE GENOMIC DNA]</scope>
    <source>
        <strain evidence="9 10">DSM 26130</strain>
    </source>
</reference>
<evidence type="ECO:0000256" key="6">
    <source>
        <dbReference type="PIRSR" id="PIRSR608901-1"/>
    </source>
</evidence>
<feature type="transmembrane region" description="Helical" evidence="8">
    <location>
        <begin position="66"/>
        <end position="84"/>
    </location>
</feature>
<feature type="transmembrane region" description="Helical" evidence="8">
    <location>
        <begin position="214"/>
        <end position="231"/>
    </location>
</feature>
<dbReference type="EMBL" id="FOLQ01000002">
    <property type="protein sequence ID" value="SFC75833.1"/>
    <property type="molecule type" value="Genomic_DNA"/>
</dbReference>
<keyword evidence="3" id="KW-0378">Hydrolase</keyword>
<keyword evidence="6" id="KW-0479">Metal-binding</keyword>
<dbReference type="InterPro" id="IPR008901">
    <property type="entry name" value="ACER"/>
</dbReference>
<keyword evidence="2 8" id="KW-0812">Transmembrane</keyword>
<organism evidence="9 10">
    <name type="scientific">Spirosoma endophyticum</name>
    <dbReference type="NCBI Taxonomy" id="662367"/>
    <lineage>
        <taxon>Bacteria</taxon>
        <taxon>Pseudomonadati</taxon>
        <taxon>Bacteroidota</taxon>
        <taxon>Cytophagia</taxon>
        <taxon>Cytophagales</taxon>
        <taxon>Cytophagaceae</taxon>
        <taxon>Spirosoma</taxon>
    </lineage>
</organism>
<dbReference type="STRING" id="662367.SAMN05216167_102331"/>
<dbReference type="GO" id="GO:0046872">
    <property type="term" value="F:metal ion binding"/>
    <property type="evidence" value="ECO:0007669"/>
    <property type="project" value="UniProtKB-KW"/>
</dbReference>
<dbReference type="RefSeq" id="WP_093824247.1">
    <property type="nucleotide sequence ID" value="NZ_FOLQ01000002.1"/>
</dbReference>
<keyword evidence="5 8" id="KW-0472">Membrane</keyword>
<proteinExistence type="predicted"/>
<dbReference type="Pfam" id="PF05875">
    <property type="entry name" value="Ceramidase"/>
    <property type="match status" value="1"/>
</dbReference>
<feature type="transmembrane region" description="Helical" evidence="8">
    <location>
        <begin position="104"/>
        <end position="125"/>
    </location>
</feature>
<keyword evidence="4 8" id="KW-1133">Transmembrane helix</keyword>
<dbReference type="GO" id="GO:0016020">
    <property type="term" value="C:membrane"/>
    <property type="evidence" value="ECO:0007669"/>
    <property type="project" value="UniProtKB-SubCell"/>
</dbReference>
<gene>
    <name evidence="9" type="ORF">SAMN05216167_102331</name>
</gene>
<comment type="cofactor">
    <cofactor evidence="7">
        <name>Zn(2+)</name>
        <dbReference type="ChEBI" id="CHEBI:29105"/>
    </cofactor>
</comment>
<evidence type="ECO:0000313" key="9">
    <source>
        <dbReference type="EMBL" id="SFC75833.1"/>
    </source>
</evidence>
<dbReference type="GO" id="GO:0006672">
    <property type="term" value="P:ceramide metabolic process"/>
    <property type="evidence" value="ECO:0007669"/>
    <property type="project" value="InterPro"/>
</dbReference>
<accession>A0A1I1LZT3</accession>
<evidence type="ECO:0000256" key="3">
    <source>
        <dbReference type="ARBA" id="ARBA00022801"/>
    </source>
</evidence>
<evidence type="ECO:0000256" key="2">
    <source>
        <dbReference type="ARBA" id="ARBA00022692"/>
    </source>
</evidence>
<feature type="binding site" evidence="6">
    <location>
        <position position="54"/>
    </location>
    <ligand>
        <name>Ca(2+)</name>
        <dbReference type="ChEBI" id="CHEBI:29108"/>
    </ligand>
</feature>
<keyword evidence="10" id="KW-1185">Reference proteome</keyword>
<evidence type="ECO:0000256" key="5">
    <source>
        <dbReference type="ARBA" id="ARBA00023136"/>
    </source>
</evidence>
<feature type="binding site" evidence="7">
    <location>
        <position position="250"/>
    </location>
    <ligand>
        <name>Zn(2+)</name>
        <dbReference type="ChEBI" id="CHEBI:29105"/>
        <note>catalytic</note>
    </ligand>
</feature>
<evidence type="ECO:0000313" key="10">
    <source>
        <dbReference type="Proteomes" id="UP000198598"/>
    </source>
</evidence>
<sequence>MVLPLPYKWLLRSAYLTIGMLLLWIGLDTWLDGTAWAGLRISQSAMTVEYCEFNHVHRFFHQPINTYSNLAYFFFGVLLLQIAWDDHTQQGKPGLNRLENFPMLSALLGGCFVYLGFGSAFFHASLTYLGQRVDMNATYSIMLTLVGMALYHLGHRLRWTPAQKTIWVLALLVLIGVFLPIALLVPSSRLVPALILGLNVLMLINYIQFRKERSFWLILLSFGLIVLAIKIRTLDVQKVGCDPHSFLQGHALWHVLTGLSSFCSYAFFRFTKKT</sequence>
<feature type="transmembrane region" description="Helical" evidence="8">
    <location>
        <begin position="251"/>
        <end position="268"/>
    </location>
</feature>
<evidence type="ECO:0000256" key="4">
    <source>
        <dbReference type="ARBA" id="ARBA00022989"/>
    </source>
</evidence>
<feature type="binding site" evidence="7">
    <location>
        <position position="254"/>
    </location>
    <ligand>
        <name>Zn(2+)</name>
        <dbReference type="ChEBI" id="CHEBI:29105"/>
        <note>catalytic</note>
    </ligand>
</feature>